<reference evidence="1 2" key="1">
    <citation type="journal article" date="2016" name="Nat. Commun.">
        <title>Thousands of microbial genomes shed light on interconnected biogeochemical processes in an aquifer system.</title>
        <authorList>
            <person name="Anantharaman K."/>
            <person name="Brown C.T."/>
            <person name="Hug L.A."/>
            <person name="Sharon I."/>
            <person name="Castelle C.J."/>
            <person name="Probst A.J."/>
            <person name="Thomas B.C."/>
            <person name="Singh A."/>
            <person name="Wilkins M.J."/>
            <person name="Karaoz U."/>
            <person name="Brodie E.L."/>
            <person name="Williams K.H."/>
            <person name="Hubbard S.S."/>
            <person name="Banfield J.F."/>
        </authorList>
    </citation>
    <scope>NUCLEOTIDE SEQUENCE [LARGE SCALE GENOMIC DNA]</scope>
</reference>
<dbReference type="EMBL" id="MFTS01000003">
    <property type="protein sequence ID" value="OGI68602.1"/>
    <property type="molecule type" value="Genomic_DNA"/>
</dbReference>
<sequence>MEYKNANKICQSCQKNFTIEPDDFGFYKKIKVPPPTFCPECRRMRRFALTNETVLYKRKCDLTRKDIFSMYPENTLFPVYETDAWYSDEWDPYEYGMDFNENKPFLEQILELQSKVPRMSLVRQGMAVNSPYNHRVSDPKNSYMTFRASYPEDCLYLYNGKYTKDCVDCAWIFDSELCYECVNVENCYNVKFSQESKDCRDSYFIYACKNCSNCVGCVNLVSQEYCIWNQRYSREEYFKKLEELKLNTSSGIKEIEKKLQEFRKKLPQRYMRTGKSENVSGNWFSSCKNVHESFDCVDVKDGKHLFMVFGAEDCMDYYEWGNKAEQIYESVNCGLNITRLYFCNQCWMGATDLYYCNTCPGARNCFGCVGLKKGEYSILNKKYSKQEYETLKEKIIKQMKEVPFIDKRGLKYYFGEGFPEMFSDFAYNETIANYHFPLSKEEALSRRYTWRDVDKKDYKITIKSKDLSETIKEVDDSVLNEIIECEDKKNTESVGAFRITQNELNFYKKMNLPLPKACFNIRHLRRMNKRPPLRMLKRNCSKCEIETETVYDENYAPIIYCEQCYQQEVY</sequence>
<gene>
    <name evidence="1" type="ORF">A2738_01840</name>
</gene>
<protein>
    <submittedName>
        <fullName evidence="1">Uncharacterized protein</fullName>
    </submittedName>
</protein>
<dbReference type="Proteomes" id="UP000178235">
    <property type="component" value="Unassembled WGS sequence"/>
</dbReference>
<evidence type="ECO:0000313" key="1">
    <source>
        <dbReference type="EMBL" id="OGI68602.1"/>
    </source>
</evidence>
<accession>A0A1F6VG69</accession>
<proteinExistence type="predicted"/>
<dbReference type="AlphaFoldDB" id="A0A1F6VG69"/>
<evidence type="ECO:0000313" key="2">
    <source>
        <dbReference type="Proteomes" id="UP000178235"/>
    </source>
</evidence>
<organism evidence="1 2">
    <name type="scientific">Candidatus Nomurabacteria bacterium RIFCSPHIGHO2_01_FULL_42_15</name>
    <dbReference type="NCBI Taxonomy" id="1801742"/>
    <lineage>
        <taxon>Bacteria</taxon>
        <taxon>Candidatus Nomuraibacteriota</taxon>
    </lineage>
</organism>
<comment type="caution">
    <text evidence="1">The sequence shown here is derived from an EMBL/GenBank/DDBJ whole genome shotgun (WGS) entry which is preliminary data.</text>
</comment>
<name>A0A1F6VG69_9BACT</name>